<feature type="compositionally biased region" description="Basic and acidic residues" evidence="1">
    <location>
        <begin position="281"/>
        <end position="290"/>
    </location>
</feature>
<feature type="compositionally biased region" description="Basic and acidic residues" evidence="1">
    <location>
        <begin position="245"/>
        <end position="256"/>
    </location>
</feature>
<proteinExistence type="predicted"/>
<reference evidence="3" key="1">
    <citation type="journal article" date="2019" name="Int. J. Syst. Evol. Microbiol.">
        <title>The Global Catalogue of Microorganisms (GCM) 10K type strain sequencing project: providing services to taxonomists for standard genome sequencing and annotation.</title>
        <authorList>
            <consortium name="The Broad Institute Genomics Platform"/>
            <consortium name="The Broad Institute Genome Sequencing Center for Infectious Disease"/>
            <person name="Wu L."/>
            <person name="Ma J."/>
        </authorList>
    </citation>
    <scope>NUCLEOTIDE SEQUENCE [LARGE SCALE GENOMIC DNA]</scope>
    <source>
        <strain evidence="3">JCM 18302</strain>
    </source>
</reference>
<protein>
    <recommendedName>
        <fullName evidence="4">Peptidase MA superfamily protein</fullName>
    </recommendedName>
</protein>
<name>A0ABP9NAN9_9PSEU</name>
<evidence type="ECO:0000256" key="1">
    <source>
        <dbReference type="SAM" id="MobiDB-lite"/>
    </source>
</evidence>
<comment type="caution">
    <text evidence="2">The sequence shown here is derived from an EMBL/GenBank/DDBJ whole genome shotgun (WGS) entry which is preliminary data.</text>
</comment>
<evidence type="ECO:0008006" key="4">
    <source>
        <dbReference type="Google" id="ProtNLM"/>
    </source>
</evidence>
<feature type="region of interest" description="Disordered" evidence="1">
    <location>
        <begin position="213"/>
        <end position="290"/>
    </location>
</feature>
<organism evidence="2 3">
    <name type="scientific">Pseudonocardia adelaidensis</name>
    <dbReference type="NCBI Taxonomy" id="648754"/>
    <lineage>
        <taxon>Bacteria</taxon>
        <taxon>Bacillati</taxon>
        <taxon>Actinomycetota</taxon>
        <taxon>Actinomycetes</taxon>
        <taxon>Pseudonocardiales</taxon>
        <taxon>Pseudonocardiaceae</taxon>
        <taxon>Pseudonocardia</taxon>
    </lineage>
</organism>
<sequence>MWGRVLLGGTFAVLLALVVAVAVGFPAVAATACPGCYGLERVRKGLHVEPGAGAEQRAQVSAAVAEGTRRVAAFFGDLRSDPEFLACLTDRCYARIGGGGECGVAVLNRAVMLSPRGIDPVIAAHELTHVELRARVGKAVVPQWFDEGLAVLVADDPRYLRPAGTGDRCLVAPTGPLPETLDDWLRAASADPGVYAQAACAVSRWTTAHDARAHRGSRRGWELPPGLGPAPIRSWIPTRTRGAGRRPDDRLLGHRRDPPHRRALQPDRGARAPPLRRGPRLRPDDRRVRL</sequence>
<dbReference type="Proteomes" id="UP001500804">
    <property type="component" value="Unassembled WGS sequence"/>
</dbReference>
<accession>A0ABP9NAN9</accession>
<gene>
    <name evidence="2" type="ORF">GCM10023320_03800</name>
</gene>
<dbReference type="PROSITE" id="PS51257">
    <property type="entry name" value="PROKAR_LIPOPROTEIN"/>
    <property type="match status" value="1"/>
</dbReference>
<evidence type="ECO:0000313" key="2">
    <source>
        <dbReference type="EMBL" id="GAA5111223.1"/>
    </source>
</evidence>
<dbReference type="EMBL" id="BAABJO010000002">
    <property type="protein sequence ID" value="GAA5111223.1"/>
    <property type="molecule type" value="Genomic_DNA"/>
</dbReference>
<keyword evidence="3" id="KW-1185">Reference proteome</keyword>
<evidence type="ECO:0000313" key="3">
    <source>
        <dbReference type="Proteomes" id="UP001500804"/>
    </source>
</evidence>